<evidence type="ECO:0000256" key="1">
    <source>
        <dbReference type="ARBA" id="ARBA00004651"/>
    </source>
</evidence>
<feature type="transmembrane region" description="Helical" evidence="11">
    <location>
        <begin position="1120"/>
        <end position="1137"/>
    </location>
</feature>
<feature type="compositionally biased region" description="Basic and acidic residues" evidence="10">
    <location>
        <begin position="52"/>
        <end position="63"/>
    </location>
</feature>
<dbReference type="GO" id="GO:0030428">
    <property type="term" value="C:cell septum"/>
    <property type="evidence" value="ECO:0007669"/>
    <property type="project" value="TreeGrafter"/>
</dbReference>
<feature type="transmembrane region" description="Helical" evidence="11">
    <location>
        <begin position="1143"/>
        <end position="1169"/>
    </location>
</feature>
<dbReference type="EMBL" id="MCGN01000002">
    <property type="protein sequence ID" value="ORZ00452.1"/>
    <property type="molecule type" value="Genomic_DNA"/>
</dbReference>
<reference evidence="13 14" key="1">
    <citation type="submission" date="2016-07" db="EMBL/GenBank/DDBJ databases">
        <title>Pervasive Adenine N6-methylation of Active Genes in Fungi.</title>
        <authorList>
            <consortium name="DOE Joint Genome Institute"/>
            <person name="Mondo S.J."/>
            <person name="Dannebaum R.O."/>
            <person name="Kuo R.C."/>
            <person name="Labutti K."/>
            <person name="Haridas S."/>
            <person name="Kuo A."/>
            <person name="Salamov A."/>
            <person name="Ahrendt S.R."/>
            <person name="Lipzen A."/>
            <person name="Sullivan W."/>
            <person name="Andreopoulos W.B."/>
            <person name="Clum A."/>
            <person name="Lindquist E."/>
            <person name="Daum C."/>
            <person name="Ramamoorthy G.K."/>
            <person name="Gryganskyi A."/>
            <person name="Culley D."/>
            <person name="Magnuson J.K."/>
            <person name="James T.Y."/>
            <person name="O'Malley M.A."/>
            <person name="Stajich J.E."/>
            <person name="Spatafora J.W."/>
            <person name="Visel A."/>
            <person name="Grigoriev I.V."/>
        </authorList>
    </citation>
    <scope>NUCLEOTIDE SEQUENCE [LARGE SCALE GENOMIC DNA]</scope>
    <source>
        <strain evidence="13 14">NRRL 2496</strain>
    </source>
</reference>
<dbReference type="InterPro" id="IPR054295">
    <property type="entry name" value="CHS4-like_dom"/>
</dbReference>
<evidence type="ECO:0000256" key="11">
    <source>
        <dbReference type="SAM" id="Phobius"/>
    </source>
</evidence>
<dbReference type="OMA" id="DIMGLCG"/>
<dbReference type="PANTHER" id="PTHR22914">
    <property type="entry name" value="CHITIN SYNTHASE"/>
    <property type="match status" value="1"/>
</dbReference>
<evidence type="ECO:0000256" key="9">
    <source>
        <dbReference type="ARBA" id="ARBA00023180"/>
    </source>
</evidence>
<evidence type="ECO:0000313" key="13">
    <source>
        <dbReference type="EMBL" id="ORZ00452.1"/>
    </source>
</evidence>
<keyword evidence="6 11" id="KW-0812">Transmembrane</keyword>
<feature type="compositionally biased region" description="Basic residues" evidence="10">
    <location>
        <begin position="141"/>
        <end position="151"/>
    </location>
</feature>
<keyword evidence="3" id="KW-1003">Cell membrane</keyword>
<dbReference type="GO" id="GO:0006031">
    <property type="term" value="P:chitin biosynthetic process"/>
    <property type="evidence" value="ECO:0007669"/>
    <property type="project" value="TreeGrafter"/>
</dbReference>
<dbReference type="InParanoid" id="A0A1X2HME5"/>
<dbReference type="Proteomes" id="UP000242180">
    <property type="component" value="Unassembled WGS sequence"/>
</dbReference>
<evidence type="ECO:0000256" key="10">
    <source>
        <dbReference type="SAM" id="MobiDB-lite"/>
    </source>
</evidence>
<feature type="region of interest" description="Disordered" evidence="10">
    <location>
        <begin position="1389"/>
        <end position="1443"/>
    </location>
</feature>
<accession>A0A1X2HME5</accession>
<feature type="transmembrane region" description="Helical" evidence="11">
    <location>
        <begin position="504"/>
        <end position="531"/>
    </location>
</feature>
<comment type="caution">
    <text evidence="13">The sequence shown here is derived from an EMBL/GenBank/DDBJ whole genome shotgun (WGS) entry which is preliminary data.</text>
</comment>
<dbReference type="InterPro" id="IPR004835">
    <property type="entry name" value="Chitin_synth"/>
</dbReference>
<feature type="region of interest" description="Disordered" evidence="10">
    <location>
        <begin position="1249"/>
        <end position="1277"/>
    </location>
</feature>
<dbReference type="SUPFAM" id="SSF53448">
    <property type="entry name" value="Nucleotide-diphospho-sugar transferases"/>
    <property type="match status" value="1"/>
</dbReference>
<sequence>MDRQYYTPALKKNLSIRSQSSATSIRPAADYSNVIAGDSSTGARPRRQKSLVRPERERIDASHRQYHYRKHATNRGADHVAPSTTGNLPVSQQHQQEQQLEQQREQRERTNYIPGHAGPSNTDAITPVERKPSKKLERRPTARKQLLRRGRSILGREEKDSDEETGDMRRRDAIGAGEDSSDAEYGRIVFSKENGGFWANLPDPWQTYCRVLTCCVPGHVLLAFGIPAGPAQKAWREKIGLLSFIAVVMGFVGFLTFGFTQAVCPTPPLSVQGGQVSQGYLIIHGWAYLLSDWNGHPAIQGLTNDSTNIMYPPVNAGGFDASFLFQDGQSACSDILISKKPSSTSSVYFPCQLFNPNDTSTYPDPSTFSNQTQCHTSSTARSMYNSFRDIGVPKKSGGYDKAARVYYDWADINSTSHLTVYNGDVLNLQLLQSLPTSEFSYASGGLIEAALKDQSQFGGRDMTRAIASNRIANSNWEKEAECLAATIKIGSLDTLSIGCMASEIVLYLSLVVILGVIVAKFSLAVIFGWFLSWRLGNFKEGHSYRARMQRQEEIEAWSRGINTNAPLPRPKTMFFDSNSSNAWKKRSILPQTSRFTQPMHGITRFDAEKQATPLWMSPASVRAGAGSGMGSRPASFYMSGGSPSSRFFSSVSPNNYSTPGLSPRRNSISSSSDLLSSGDSASGSVASCPFPLSPFVVPQPAEDYMPFKFPLAHTVCLVTCYSESLDGIRVTLDSIATSDYPNSHKLILVICDGIITGHGNIMSTPDACVSMMRDFIVPPDQVEPYTYVAIADGSKQNSMAKVYAGYYKYDDETIEPAHQQRVPMITIVKCGTPEEAATAKKPGNRGKRDSQIILMQFMQKVMFDERLTQMEYEFFNSIWRITGVAPDSYEICLMVDADTKLYPDALTRLVSCCVKDPEISGLCGETKIANKTQSWVSMIQVFEYYISHHQSKAFESIFGGVTCLPGCFCMYRIKAPKGPNGYWVPVLANPDIVEHYSENVVDTLHKKNLLLLGEDRYLSTLMLRTFPNRKMMFVPQAVCKTVVPDSFSVLLSQRRRWINSTIHNLMELLFVHDLCGTFCFSMQFVVFMELVGTLALPAAISFTLYLIILAILGRPAIIPLVLLALILGLPAVLIVMTSRKVVYVGWMLVYLISLPIWNFVLPMYAYWHFDDFSWGDTRKVEGNEKDKGHGDKEGVFDSSQIVMRKWSEYEKERRTKLALERNMAPPRFVERPRSVDIFRDPMFLSKYRKKASSSDSSDSEAPLTQTEYHPAGASRSANTTTYATRLATAAVINESAAMTASNPVARGNLEHPLSAEEMHSTQELEKRVKAPDNDLETAGPQSPPSDELQHQPLPHTPPAPLPKDGTTTAALASKGKEYAPHYYVPALASSSSTDNWANPAPHHSDERSSSAAQCPLRPRSVSNASSSATSLPIPRPSPSDSAE</sequence>
<keyword evidence="4" id="KW-0328">Glycosyltransferase</keyword>
<feature type="compositionally biased region" description="Low complexity" evidence="10">
    <location>
        <begin position="1420"/>
        <end position="1430"/>
    </location>
</feature>
<dbReference type="Pfam" id="PF03142">
    <property type="entry name" value="Chitin_synth_2"/>
    <property type="match status" value="1"/>
</dbReference>
<keyword evidence="9" id="KW-0325">Glycoprotein</keyword>
<gene>
    <name evidence="13" type="ORF">BCR43DRAFT_452412</name>
</gene>
<organism evidence="13 14">
    <name type="scientific">Syncephalastrum racemosum</name>
    <name type="common">Filamentous fungus</name>
    <dbReference type="NCBI Taxonomy" id="13706"/>
    <lineage>
        <taxon>Eukaryota</taxon>
        <taxon>Fungi</taxon>
        <taxon>Fungi incertae sedis</taxon>
        <taxon>Mucoromycota</taxon>
        <taxon>Mucoromycotina</taxon>
        <taxon>Mucoromycetes</taxon>
        <taxon>Mucorales</taxon>
        <taxon>Syncephalastraceae</taxon>
        <taxon>Syncephalastrum</taxon>
    </lineage>
</organism>
<dbReference type="STRING" id="13706.A0A1X2HME5"/>
<dbReference type="Pfam" id="PF22997">
    <property type="entry name" value="CHS4"/>
    <property type="match status" value="1"/>
</dbReference>
<dbReference type="PANTHER" id="PTHR22914:SF16">
    <property type="entry name" value="CHITIN SYNTHASE 3"/>
    <property type="match status" value="1"/>
</dbReference>
<evidence type="ECO:0000256" key="4">
    <source>
        <dbReference type="ARBA" id="ARBA00022676"/>
    </source>
</evidence>
<evidence type="ECO:0000256" key="2">
    <source>
        <dbReference type="ARBA" id="ARBA00012543"/>
    </source>
</evidence>
<feature type="compositionally biased region" description="Polar residues" evidence="10">
    <location>
        <begin position="82"/>
        <end position="91"/>
    </location>
</feature>
<feature type="compositionally biased region" description="Basic residues" evidence="10">
    <location>
        <begin position="64"/>
        <end position="73"/>
    </location>
</feature>
<feature type="region of interest" description="Disordered" evidence="10">
    <location>
        <begin position="16"/>
        <end position="179"/>
    </location>
</feature>
<feature type="domain" description="Chitin synthase 4-like" evidence="12">
    <location>
        <begin position="405"/>
        <end position="491"/>
    </location>
</feature>
<feature type="region of interest" description="Disordered" evidence="10">
    <location>
        <begin position="1333"/>
        <end position="1373"/>
    </location>
</feature>
<comment type="subcellular location">
    <subcellularLocation>
        <location evidence="1">Cell membrane</location>
        <topology evidence="1">Multi-pass membrane protein</topology>
    </subcellularLocation>
</comment>
<proteinExistence type="predicted"/>
<keyword evidence="7 11" id="KW-1133">Transmembrane helix</keyword>
<dbReference type="GO" id="GO:0004100">
    <property type="term" value="F:chitin synthase activity"/>
    <property type="evidence" value="ECO:0007669"/>
    <property type="project" value="UniProtKB-EC"/>
</dbReference>
<keyword evidence="5" id="KW-0808">Transferase</keyword>
<evidence type="ECO:0000256" key="8">
    <source>
        <dbReference type="ARBA" id="ARBA00023136"/>
    </source>
</evidence>
<evidence type="ECO:0000256" key="7">
    <source>
        <dbReference type="ARBA" id="ARBA00022989"/>
    </source>
</evidence>
<keyword evidence="8 11" id="KW-0472">Membrane</keyword>
<feature type="transmembrane region" description="Helical" evidence="11">
    <location>
        <begin position="1094"/>
        <end position="1113"/>
    </location>
</feature>
<feature type="compositionally biased region" description="Basic and acidic residues" evidence="10">
    <location>
        <begin position="128"/>
        <end position="140"/>
    </location>
</feature>
<dbReference type="CDD" id="cd04190">
    <property type="entry name" value="Chitin_synth_C"/>
    <property type="match status" value="1"/>
</dbReference>
<dbReference type="OrthoDB" id="370884at2759"/>
<evidence type="ECO:0000256" key="3">
    <source>
        <dbReference type="ARBA" id="ARBA00022475"/>
    </source>
</evidence>
<keyword evidence="14" id="KW-1185">Reference proteome</keyword>
<dbReference type="GO" id="GO:0005886">
    <property type="term" value="C:plasma membrane"/>
    <property type="evidence" value="ECO:0007669"/>
    <property type="project" value="UniProtKB-SubCell"/>
</dbReference>
<feature type="transmembrane region" description="Helical" evidence="11">
    <location>
        <begin position="239"/>
        <end position="259"/>
    </location>
</feature>
<evidence type="ECO:0000259" key="12">
    <source>
        <dbReference type="Pfam" id="PF22997"/>
    </source>
</evidence>
<name>A0A1X2HME5_SYNRA</name>
<evidence type="ECO:0000256" key="6">
    <source>
        <dbReference type="ARBA" id="ARBA00022692"/>
    </source>
</evidence>
<evidence type="ECO:0000256" key="5">
    <source>
        <dbReference type="ARBA" id="ARBA00022679"/>
    </source>
</evidence>
<evidence type="ECO:0000313" key="14">
    <source>
        <dbReference type="Proteomes" id="UP000242180"/>
    </source>
</evidence>
<protein>
    <recommendedName>
        <fullName evidence="2">chitin synthase</fullName>
        <ecNumber evidence="2">2.4.1.16</ecNumber>
    </recommendedName>
</protein>
<dbReference type="InterPro" id="IPR029044">
    <property type="entry name" value="Nucleotide-diphossugar_trans"/>
</dbReference>
<feature type="compositionally biased region" description="Low complexity" evidence="10">
    <location>
        <begin position="92"/>
        <end position="101"/>
    </location>
</feature>
<dbReference type="EC" id="2.4.1.16" evidence="2"/>